<keyword evidence="3" id="KW-1185">Reference proteome</keyword>
<feature type="transmembrane region" description="Helical" evidence="1">
    <location>
        <begin position="49"/>
        <end position="68"/>
    </location>
</feature>
<dbReference type="GeneID" id="84631644"/>
<keyword evidence="1" id="KW-1133">Transmembrane helix</keyword>
<evidence type="ECO:0000256" key="1">
    <source>
        <dbReference type="SAM" id="Phobius"/>
    </source>
</evidence>
<evidence type="ECO:0008006" key="4">
    <source>
        <dbReference type="Google" id="ProtNLM"/>
    </source>
</evidence>
<dbReference type="Proteomes" id="UP000237673">
    <property type="component" value="Chromosome"/>
</dbReference>
<reference evidence="2 3" key="1">
    <citation type="submission" date="2018-01" db="EMBL/GenBank/DDBJ databases">
        <title>Complete and assembled Genome of Pantoea calida DSM22759T.</title>
        <authorList>
            <person name="Stevens M.J.A."/>
            <person name="Zurfluh K."/>
            <person name="Stephan R."/>
        </authorList>
    </citation>
    <scope>NUCLEOTIDE SEQUENCE [LARGE SCALE GENOMIC DNA]</scope>
    <source>
        <strain evidence="2 3">DSM 22759</strain>
    </source>
</reference>
<feature type="transmembrane region" description="Helical" evidence="1">
    <location>
        <begin position="74"/>
        <end position="95"/>
    </location>
</feature>
<evidence type="ECO:0000313" key="3">
    <source>
        <dbReference type="Proteomes" id="UP000237673"/>
    </source>
</evidence>
<name>A0ABM6RXA7_9GAMM</name>
<sequence length="112" mass="12677">MFRSNLEEKLYKTGFSAEEIGKLRANAENHSTSLEIVLADLSKIFRSRIYICIALVIIWMLSVIFQGTQRALPLGASMLIALGLIAWFTPIKLSWKSWLYQRSVKKAAGKTN</sequence>
<keyword evidence="1" id="KW-0812">Transmembrane</keyword>
<dbReference type="EMBL" id="CP026378">
    <property type="protein sequence ID" value="AUY24113.1"/>
    <property type="molecule type" value="Genomic_DNA"/>
</dbReference>
<keyword evidence="1" id="KW-0472">Membrane</keyword>
<accession>A0ABM6RXA7</accession>
<evidence type="ECO:0000313" key="2">
    <source>
        <dbReference type="EMBL" id="AUY24113.1"/>
    </source>
</evidence>
<gene>
    <name evidence="2" type="ORF">C2E16_03765</name>
</gene>
<protein>
    <recommendedName>
        <fullName evidence="4">DUF2157 domain-containing protein</fullName>
    </recommendedName>
</protein>
<dbReference type="RefSeq" id="WP_038628466.1">
    <property type="nucleotide sequence ID" value="NZ_CAXOMJ010000053.1"/>
</dbReference>
<organism evidence="2 3">
    <name type="scientific">Mixta calida</name>
    <dbReference type="NCBI Taxonomy" id="665913"/>
    <lineage>
        <taxon>Bacteria</taxon>
        <taxon>Pseudomonadati</taxon>
        <taxon>Pseudomonadota</taxon>
        <taxon>Gammaproteobacteria</taxon>
        <taxon>Enterobacterales</taxon>
        <taxon>Erwiniaceae</taxon>
        <taxon>Mixta</taxon>
    </lineage>
</organism>
<proteinExistence type="predicted"/>